<keyword evidence="2" id="KW-0489">Methyltransferase</keyword>
<protein>
    <submittedName>
        <fullName evidence="2">Methyltransferase domain protein</fullName>
    </submittedName>
</protein>
<accession>C6LEY8</accession>
<dbReference type="GO" id="GO:0032259">
    <property type="term" value="P:methylation"/>
    <property type="evidence" value="ECO:0007669"/>
    <property type="project" value="UniProtKB-KW"/>
</dbReference>
<dbReference type="Pfam" id="PF08241">
    <property type="entry name" value="Methyltransf_11"/>
    <property type="match status" value="1"/>
</dbReference>
<dbReference type="InterPro" id="IPR029063">
    <property type="entry name" value="SAM-dependent_MTases_sf"/>
</dbReference>
<sequence>MKPKMKQEEYWNSVAKDKEFTTPFQAKAFAKFVKKDSHILDVGCGYGRTLNELYCNGYRNLTGLDFSAAMIERGKQQFPYLDLQVMRNDAITLPDNSVDAVILFAVLTCIQSNEEQEHLLNEIERVLKPQGILYVNDFLLNTDERNLIRYEKFKEIYEIYGVFELPEGAVCRHHDEIWIKQLLSRFSELEYNHLTFSTMNGHTSNGFYFIGKLNIMSFSDF</sequence>
<reference evidence="2" key="1">
    <citation type="submission" date="2009-07" db="EMBL/GenBank/DDBJ databases">
        <authorList>
            <person name="Weinstock G."/>
            <person name="Sodergren E."/>
            <person name="Clifton S."/>
            <person name="Fulton L."/>
            <person name="Fulton B."/>
            <person name="Courtney L."/>
            <person name="Fronick C."/>
            <person name="Harrison M."/>
            <person name="Strong C."/>
            <person name="Farmer C."/>
            <person name="Delahaunty K."/>
            <person name="Markovic C."/>
            <person name="Hall O."/>
            <person name="Minx P."/>
            <person name="Tomlinson C."/>
            <person name="Mitreva M."/>
            <person name="Nelson J."/>
            <person name="Hou S."/>
            <person name="Wollam A."/>
            <person name="Pepin K.H."/>
            <person name="Johnson M."/>
            <person name="Bhonagiri V."/>
            <person name="Nash W.E."/>
            <person name="Warren W."/>
            <person name="Chinwalla A."/>
            <person name="Mardis E.R."/>
            <person name="Wilson R.K."/>
        </authorList>
    </citation>
    <scope>NUCLEOTIDE SEQUENCE [LARGE SCALE GENOMIC DNA]</scope>
    <source>
        <strain evidence="2">DSM 14469</strain>
    </source>
</reference>
<evidence type="ECO:0000313" key="3">
    <source>
        <dbReference type="Proteomes" id="UP000005561"/>
    </source>
</evidence>
<evidence type="ECO:0000259" key="1">
    <source>
        <dbReference type="Pfam" id="PF08241"/>
    </source>
</evidence>
<feature type="domain" description="Methyltransferase type 11" evidence="1">
    <location>
        <begin position="40"/>
        <end position="135"/>
    </location>
</feature>
<evidence type="ECO:0000313" key="2">
    <source>
        <dbReference type="EMBL" id="EET60727.1"/>
    </source>
</evidence>
<dbReference type="PANTHER" id="PTHR42912:SF93">
    <property type="entry name" value="N6-ADENOSINE-METHYLTRANSFERASE TMT1A"/>
    <property type="match status" value="1"/>
</dbReference>
<dbReference type="GO" id="GO:0008757">
    <property type="term" value="F:S-adenosylmethionine-dependent methyltransferase activity"/>
    <property type="evidence" value="ECO:0007669"/>
    <property type="project" value="InterPro"/>
</dbReference>
<name>C6LEY8_9FIRM</name>
<dbReference type="Gene3D" id="3.40.50.150">
    <property type="entry name" value="Vaccinia Virus protein VP39"/>
    <property type="match status" value="1"/>
</dbReference>
<dbReference type="STRING" id="168384.SAMN05660368_02385"/>
<dbReference type="InterPro" id="IPR050508">
    <property type="entry name" value="Methyltransf_Superfamily"/>
</dbReference>
<dbReference type="PANTHER" id="PTHR42912">
    <property type="entry name" value="METHYLTRANSFERASE"/>
    <property type="match status" value="1"/>
</dbReference>
<organism evidence="2 3">
    <name type="scientific">Marvinbryantia formatexigens DSM 14469</name>
    <dbReference type="NCBI Taxonomy" id="478749"/>
    <lineage>
        <taxon>Bacteria</taxon>
        <taxon>Bacillati</taxon>
        <taxon>Bacillota</taxon>
        <taxon>Clostridia</taxon>
        <taxon>Lachnospirales</taxon>
        <taxon>Lachnospiraceae</taxon>
        <taxon>Marvinbryantia</taxon>
    </lineage>
</organism>
<dbReference type="SUPFAM" id="SSF53335">
    <property type="entry name" value="S-adenosyl-L-methionine-dependent methyltransferases"/>
    <property type="match status" value="1"/>
</dbReference>
<gene>
    <name evidence="2" type="ORF">BRYFOR_07189</name>
</gene>
<dbReference type="AlphaFoldDB" id="C6LEY8"/>
<dbReference type="RefSeq" id="WP_006861981.1">
    <property type="nucleotide sequence ID" value="NZ_ACCL02000009.1"/>
</dbReference>
<dbReference type="Proteomes" id="UP000005561">
    <property type="component" value="Unassembled WGS sequence"/>
</dbReference>
<proteinExistence type="predicted"/>
<keyword evidence="2" id="KW-0808">Transferase</keyword>
<dbReference type="eggNOG" id="COG2226">
    <property type="taxonomic scope" value="Bacteria"/>
</dbReference>
<dbReference type="InterPro" id="IPR013216">
    <property type="entry name" value="Methyltransf_11"/>
</dbReference>
<keyword evidence="3" id="KW-1185">Reference proteome</keyword>
<dbReference type="EMBL" id="ACCL02000009">
    <property type="protein sequence ID" value="EET60727.1"/>
    <property type="molecule type" value="Genomic_DNA"/>
</dbReference>
<comment type="caution">
    <text evidence="2">The sequence shown here is derived from an EMBL/GenBank/DDBJ whole genome shotgun (WGS) entry which is preliminary data.</text>
</comment>
<dbReference type="CDD" id="cd02440">
    <property type="entry name" value="AdoMet_MTases"/>
    <property type="match status" value="1"/>
</dbReference>